<name>A0A1I4PF26_ENTMU</name>
<evidence type="ECO:0000313" key="2">
    <source>
        <dbReference type="Proteomes" id="UP000195024"/>
    </source>
</evidence>
<comment type="caution">
    <text evidence="1">The sequence shown here is derived from an EMBL/GenBank/DDBJ whole genome shotgun (WGS) entry which is preliminary data.</text>
</comment>
<protein>
    <submittedName>
        <fullName evidence="1">Uncharacterized protein</fullName>
    </submittedName>
</protein>
<dbReference type="RefSeq" id="WP_074801169.1">
    <property type="nucleotide sequence ID" value="NZ_FOUC01000016.1"/>
</dbReference>
<dbReference type="SUPFAM" id="SSF56796">
    <property type="entry name" value="Dehydroquinate synthase-like"/>
    <property type="match status" value="1"/>
</dbReference>
<dbReference type="Proteomes" id="UP000195024">
    <property type="component" value="Unassembled WGS sequence"/>
</dbReference>
<gene>
    <name evidence="1" type="ORF">A5802_000621</name>
</gene>
<accession>A0A1I4PF26</accession>
<reference evidence="1 2" key="1">
    <citation type="submission" date="2017-05" db="EMBL/GenBank/DDBJ databases">
        <title>The Genome Sequence of Enterococcus mundtii 6B1_DIV0119.</title>
        <authorList>
            <consortium name="The Broad Institute Genomics Platform"/>
            <consortium name="The Broad Institute Genomic Center for Infectious Diseases"/>
            <person name="Earl A."/>
            <person name="Manson A."/>
            <person name="Schwartman J."/>
            <person name="Gilmore M."/>
            <person name="Abouelleil A."/>
            <person name="Cao P."/>
            <person name="Chapman S."/>
            <person name="Cusick C."/>
            <person name="Shea T."/>
            <person name="Young S."/>
            <person name="Neafsey D."/>
            <person name="Nusbaum C."/>
            <person name="Birren B."/>
        </authorList>
    </citation>
    <scope>NUCLEOTIDE SEQUENCE [LARGE SCALE GENOMIC DNA]</scope>
    <source>
        <strain evidence="1 2">6B1_DIV0119</strain>
    </source>
</reference>
<dbReference type="Gene3D" id="3.40.50.1970">
    <property type="match status" value="1"/>
</dbReference>
<organism evidence="1 2">
    <name type="scientific">Enterococcus mundtii</name>
    <dbReference type="NCBI Taxonomy" id="53346"/>
    <lineage>
        <taxon>Bacteria</taxon>
        <taxon>Bacillati</taxon>
        <taxon>Bacillota</taxon>
        <taxon>Bacilli</taxon>
        <taxon>Lactobacillales</taxon>
        <taxon>Enterococcaceae</taxon>
        <taxon>Enterococcus</taxon>
    </lineage>
</organism>
<proteinExistence type="predicted"/>
<evidence type="ECO:0000313" key="1">
    <source>
        <dbReference type="EMBL" id="OTP26887.1"/>
    </source>
</evidence>
<dbReference type="AlphaFoldDB" id="A0A1I4PF26"/>
<dbReference type="EMBL" id="NGMS01000001">
    <property type="protein sequence ID" value="OTP26887.1"/>
    <property type="molecule type" value="Genomic_DNA"/>
</dbReference>
<sequence>MELSYRYQQEETTIFYGETFVSQLKKESIDQAILFLTNQRYYDLYAEKMTQSFTNKLAIDWYICGNTQCNQLSELHSLLSYARRYPENRPLLVIGFGNEGIMELAGFFQKHTYLQTTLWLIPVSIRSMARALNPQCEILHGPNESALQTTNLPERIIYDRTISEKQIEGKQIDFLIFICCGLVCDHPFLQNLYKNYPNREKLFNRPFAGMLEEIIYFYQEDAEQVTNYGKLFEQAFYLTENSHLLSASMKKFLGILMQLIWNSEIKSLSFQLKNFFIWLQHLGYPITWPEEISKMDYLENVLVLAEKSKKILVLEKIGIIDGYQLPNEQELLKTMASYERIVQEIRGI</sequence>